<dbReference type="Proteomes" id="UP001529510">
    <property type="component" value="Unassembled WGS sequence"/>
</dbReference>
<feature type="non-terminal residue" evidence="1">
    <location>
        <position position="51"/>
    </location>
</feature>
<dbReference type="InterPro" id="IPR036186">
    <property type="entry name" value="Serpin_sf"/>
</dbReference>
<organism evidence="1 2">
    <name type="scientific">Cirrhinus mrigala</name>
    <name type="common">Mrigala</name>
    <dbReference type="NCBI Taxonomy" id="683832"/>
    <lineage>
        <taxon>Eukaryota</taxon>
        <taxon>Metazoa</taxon>
        <taxon>Chordata</taxon>
        <taxon>Craniata</taxon>
        <taxon>Vertebrata</taxon>
        <taxon>Euteleostomi</taxon>
        <taxon>Actinopterygii</taxon>
        <taxon>Neopterygii</taxon>
        <taxon>Teleostei</taxon>
        <taxon>Ostariophysi</taxon>
        <taxon>Cypriniformes</taxon>
        <taxon>Cyprinidae</taxon>
        <taxon>Labeoninae</taxon>
        <taxon>Labeonini</taxon>
        <taxon>Cirrhinus</taxon>
    </lineage>
</organism>
<keyword evidence="2" id="KW-1185">Reference proteome</keyword>
<accession>A0ABD0P0C8</accession>
<dbReference type="EMBL" id="JAMKFB020000018">
    <property type="protein sequence ID" value="KAL0167573.1"/>
    <property type="molecule type" value="Genomic_DNA"/>
</dbReference>
<sequence>EFSDGTTEAGGVYQVLEMLYEGEDMSMMIVLPRQEVPLASLEPIIKAQLLE</sequence>
<reference evidence="1 2" key="1">
    <citation type="submission" date="2024-05" db="EMBL/GenBank/DDBJ databases">
        <title>Genome sequencing and assembly of Indian major carp, Cirrhinus mrigala (Hamilton, 1822).</title>
        <authorList>
            <person name="Mohindra V."/>
            <person name="Chowdhury L.M."/>
            <person name="Lal K."/>
            <person name="Jena J.K."/>
        </authorList>
    </citation>
    <scope>NUCLEOTIDE SEQUENCE [LARGE SCALE GENOMIC DNA]</scope>
    <source>
        <strain evidence="1">CM1030</strain>
        <tissue evidence="1">Blood</tissue>
    </source>
</reference>
<evidence type="ECO:0000313" key="2">
    <source>
        <dbReference type="Proteomes" id="UP001529510"/>
    </source>
</evidence>
<dbReference type="AlphaFoldDB" id="A0ABD0P0C8"/>
<name>A0ABD0P0C8_CIRMR</name>
<evidence type="ECO:0000313" key="1">
    <source>
        <dbReference type="EMBL" id="KAL0167573.1"/>
    </source>
</evidence>
<gene>
    <name evidence="1" type="ORF">M9458_035795</name>
</gene>
<proteinExistence type="predicted"/>
<dbReference type="Gene3D" id="2.30.39.10">
    <property type="entry name" value="Alpha-1-antitrypsin, domain 1"/>
    <property type="match status" value="1"/>
</dbReference>
<feature type="non-terminal residue" evidence="1">
    <location>
        <position position="1"/>
    </location>
</feature>
<dbReference type="InterPro" id="IPR042185">
    <property type="entry name" value="Serpin_sf_2"/>
</dbReference>
<protein>
    <submittedName>
        <fullName evidence="1">Uncharacterized protein</fullName>
    </submittedName>
</protein>
<comment type="caution">
    <text evidence="1">The sequence shown here is derived from an EMBL/GenBank/DDBJ whole genome shotgun (WGS) entry which is preliminary data.</text>
</comment>
<dbReference type="SUPFAM" id="SSF56574">
    <property type="entry name" value="Serpins"/>
    <property type="match status" value="1"/>
</dbReference>